<dbReference type="SMART" id="SM00220">
    <property type="entry name" value="S_TKc"/>
    <property type="match status" value="1"/>
</dbReference>
<dbReference type="InterPro" id="IPR051131">
    <property type="entry name" value="NEK_Ser/Thr_kinase_NIMA"/>
</dbReference>
<dbReference type="InterPro" id="IPR011009">
    <property type="entry name" value="Kinase-like_dom_sf"/>
</dbReference>
<dbReference type="FunFam" id="1.10.510.10:FF:000172">
    <property type="entry name" value="serine/threonine-protein kinase Nek1 isoform X1"/>
    <property type="match status" value="1"/>
</dbReference>
<comment type="caution">
    <text evidence="11">The sequence shown here is derived from an EMBL/GenBank/DDBJ whole genome shotgun (WGS) entry which is preliminary data.</text>
</comment>
<keyword evidence="12" id="KW-1185">Reference proteome</keyword>
<evidence type="ECO:0000256" key="8">
    <source>
        <dbReference type="ARBA" id="ARBA00048679"/>
    </source>
</evidence>
<comment type="catalytic activity">
    <reaction evidence="7">
        <text>L-threonyl-[protein] + ATP = O-phospho-L-threonyl-[protein] + ADP + H(+)</text>
        <dbReference type="Rhea" id="RHEA:46608"/>
        <dbReference type="Rhea" id="RHEA-COMP:11060"/>
        <dbReference type="Rhea" id="RHEA-COMP:11605"/>
        <dbReference type="ChEBI" id="CHEBI:15378"/>
        <dbReference type="ChEBI" id="CHEBI:30013"/>
        <dbReference type="ChEBI" id="CHEBI:30616"/>
        <dbReference type="ChEBI" id="CHEBI:61977"/>
        <dbReference type="ChEBI" id="CHEBI:456216"/>
        <dbReference type="EC" id="2.7.11.1"/>
    </reaction>
</comment>
<evidence type="ECO:0000256" key="7">
    <source>
        <dbReference type="ARBA" id="ARBA00047899"/>
    </source>
</evidence>
<evidence type="ECO:0000256" key="9">
    <source>
        <dbReference type="SAM" id="MobiDB-lite"/>
    </source>
</evidence>
<evidence type="ECO:0000256" key="3">
    <source>
        <dbReference type="ARBA" id="ARBA00022679"/>
    </source>
</evidence>
<evidence type="ECO:0000256" key="2">
    <source>
        <dbReference type="ARBA" id="ARBA00022527"/>
    </source>
</evidence>
<keyword evidence="4" id="KW-0547">Nucleotide-binding</keyword>
<dbReference type="CDD" id="cd08215">
    <property type="entry name" value="STKc_Nek"/>
    <property type="match status" value="1"/>
</dbReference>
<dbReference type="Pfam" id="PF00069">
    <property type="entry name" value="Pkinase"/>
    <property type="match status" value="1"/>
</dbReference>
<evidence type="ECO:0000256" key="6">
    <source>
        <dbReference type="ARBA" id="ARBA00022840"/>
    </source>
</evidence>
<organism evidence="11 12">
    <name type="scientific">Symbiodinium natans</name>
    <dbReference type="NCBI Taxonomy" id="878477"/>
    <lineage>
        <taxon>Eukaryota</taxon>
        <taxon>Sar</taxon>
        <taxon>Alveolata</taxon>
        <taxon>Dinophyceae</taxon>
        <taxon>Suessiales</taxon>
        <taxon>Symbiodiniaceae</taxon>
        <taxon>Symbiodinium</taxon>
    </lineage>
</organism>
<dbReference type="Gene3D" id="3.30.200.20">
    <property type="entry name" value="Phosphorylase Kinase, domain 1"/>
    <property type="match status" value="1"/>
</dbReference>
<dbReference type="PANTHER" id="PTHR44899:SF3">
    <property type="entry name" value="SERINE_THREONINE-PROTEIN KINASE NEK1"/>
    <property type="match status" value="1"/>
</dbReference>
<accession>A0A812MVD0</accession>
<keyword evidence="2" id="KW-0723">Serine/threonine-protein kinase</keyword>
<dbReference type="GO" id="GO:0004674">
    <property type="term" value="F:protein serine/threonine kinase activity"/>
    <property type="evidence" value="ECO:0007669"/>
    <property type="project" value="UniProtKB-KW"/>
</dbReference>
<dbReference type="EMBL" id="CAJNDS010001624">
    <property type="protein sequence ID" value="CAE7268277.1"/>
    <property type="molecule type" value="Genomic_DNA"/>
</dbReference>
<dbReference type="PROSITE" id="PS00108">
    <property type="entry name" value="PROTEIN_KINASE_ST"/>
    <property type="match status" value="1"/>
</dbReference>
<reference evidence="11" key="1">
    <citation type="submission" date="2021-02" db="EMBL/GenBank/DDBJ databases">
        <authorList>
            <person name="Dougan E. K."/>
            <person name="Rhodes N."/>
            <person name="Thang M."/>
            <person name="Chan C."/>
        </authorList>
    </citation>
    <scope>NUCLEOTIDE SEQUENCE</scope>
</reference>
<dbReference type="Gene3D" id="1.10.510.10">
    <property type="entry name" value="Transferase(Phosphotransferase) domain 1"/>
    <property type="match status" value="1"/>
</dbReference>
<evidence type="ECO:0000313" key="12">
    <source>
        <dbReference type="Proteomes" id="UP000604046"/>
    </source>
</evidence>
<dbReference type="PANTHER" id="PTHR44899">
    <property type="entry name" value="CAMK FAMILY PROTEIN KINASE"/>
    <property type="match status" value="1"/>
</dbReference>
<evidence type="ECO:0000256" key="5">
    <source>
        <dbReference type="ARBA" id="ARBA00022777"/>
    </source>
</evidence>
<evidence type="ECO:0000313" key="11">
    <source>
        <dbReference type="EMBL" id="CAE7268277.1"/>
    </source>
</evidence>
<comment type="catalytic activity">
    <reaction evidence="8">
        <text>L-seryl-[protein] + ATP = O-phospho-L-seryl-[protein] + ADP + H(+)</text>
        <dbReference type="Rhea" id="RHEA:17989"/>
        <dbReference type="Rhea" id="RHEA-COMP:9863"/>
        <dbReference type="Rhea" id="RHEA-COMP:11604"/>
        <dbReference type="ChEBI" id="CHEBI:15378"/>
        <dbReference type="ChEBI" id="CHEBI:29999"/>
        <dbReference type="ChEBI" id="CHEBI:30616"/>
        <dbReference type="ChEBI" id="CHEBI:83421"/>
        <dbReference type="ChEBI" id="CHEBI:456216"/>
        <dbReference type="EC" id="2.7.11.1"/>
    </reaction>
</comment>
<keyword evidence="6" id="KW-0067">ATP-binding</keyword>
<dbReference type="GO" id="GO:0005524">
    <property type="term" value="F:ATP binding"/>
    <property type="evidence" value="ECO:0007669"/>
    <property type="project" value="UniProtKB-KW"/>
</dbReference>
<proteinExistence type="predicted"/>
<dbReference type="InterPro" id="IPR008271">
    <property type="entry name" value="Ser/Thr_kinase_AS"/>
</dbReference>
<dbReference type="PROSITE" id="PS50011">
    <property type="entry name" value="PROTEIN_KINASE_DOM"/>
    <property type="match status" value="1"/>
</dbReference>
<name>A0A812MVD0_9DINO</name>
<evidence type="ECO:0000256" key="4">
    <source>
        <dbReference type="ARBA" id="ARBA00022741"/>
    </source>
</evidence>
<dbReference type="OrthoDB" id="248923at2759"/>
<protein>
    <recommendedName>
        <fullName evidence="1">non-specific serine/threonine protein kinase</fullName>
        <ecNumber evidence="1">2.7.11.1</ecNumber>
    </recommendedName>
</protein>
<dbReference type="InterPro" id="IPR000719">
    <property type="entry name" value="Prot_kinase_dom"/>
</dbReference>
<feature type="domain" description="Protein kinase" evidence="10">
    <location>
        <begin position="10"/>
        <end position="267"/>
    </location>
</feature>
<gene>
    <name evidence="11" type="primary">NEK1</name>
    <name evidence="11" type="ORF">SNAT2548_LOCUS14235</name>
</gene>
<evidence type="ECO:0000256" key="1">
    <source>
        <dbReference type="ARBA" id="ARBA00012513"/>
    </source>
</evidence>
<dbReference type="EC" id="2.7.11.1" evidence="1"/>
<feature type="region of interest" description="Disordered" evidence="9">
    <location>
        <begin position="281"/>
        <end position="351"/>
    </location>
</feature>
<dbReference type="SUPFAM" id="SSF56112">
    <property type="entry name" value="Protein kinase-like (PK-like)"/>
    <property type="match status" value="1"/>
</dbReference>
<sequence length="522" mass="58568">MGHSDTRCSYKRVQIVGRGSFGCGWLVRDRRGDQCILRQIDVSKMPEKVKQEAANEVKILSRLRHPFIINYRECFVEDGLLCVVTDFAESGDLHERIGKQRSDKQLFAEAMVLRWFTQIALALKHIHDRRILHRDLKTQNIFLTGPGDGVVKVGDFGIARVLQHTQDCARTAIGTPYYLSPEVCQEKPYSYKSDIWSLGCILYELASLRHAFDADSMRGLVFKILRGIPPDVPTAFSAELRQIVSDMLQKDPQSRPSVDELLKIPLVRCMIRHLLADLESQQGRSAEVPPSSKVSSQSRRSRPPGEDQACVDKPKLRVASESPSRLHRSDWNGVHAGSSKGRMLSCPSQKNADKIGEFPDRLVHDEKRRWYSQGWEKAQPSAVTKMAVSRSLQPSSFITPTNKDLAVSPCEDEGCKLSDLVHPDGGTLNLHVGKMDSLAYRIEALRHFLERELGLVEFAAACSHLTQGATLADAGVIVSKDRCSRSDPAFSFSKQAMKYMPLVKQLLAFEDEFYGLQICQAC</sequence>
<evidence type="ECO:0000259" key="10">
    <source>
        <dbReference type="PROSITE" id="PS50011"/>
    </source>
</evidence>
<dbReference type="Proteomes" id="UP000604046">
    <property type="component" value="Unassembled WGS sequence"/>
</dbReference>
<dbReference type="AlphaFoldDB" id="A0A812MVD0"/>
<keyword evidence="5" id="KW-0418">Kinase</keyword>
<keyword evidence="3" id="KW-0808">Transferase</keyword>
<feature type="compositionally biased region" description="Low complexity" evidence="9">
    <location>
        <begin position="289"/>
        <end position="298"/>
    </location>
</feature>